<dbReference type="InterPro" id="IPR016208">
    <property type="entry name" value="Ald_Oxase/xanthine_DH-like"/>
</dbReference>
<feature type="non-terminal residue" evidence="4">
    <location>
        <position position="1"/>
    </location>
</feature>
<feature type="domain" description="Aldehyde oxidase/xanthine dehydrogenase a/b hammerhead" evidence="3">
    <location>
        <begin position="38"/>
        <end position="108"/>
    </location>
</feature>
<comment type="caution">
    <text evidence="4">The sequence shown here is derived from an EMBL/GenBank/DDBJ whole genome shotgun (WGS) entry which is preliminary data.</text>
</comment>
<evidence type="ECO:0000256" key="2">
    <source>
        <dbReference type="ARBA" id="ARBA00023002"/>
    </source>
</evidence>
<accession>A0A392Q8X8</accession>
<keyword evidence="2" id="KW-0560">Oxidoreductase</keyword>
<keyword evidence="1" id="KW-0500">Molybdenum</keyword>
<reference evidence="4 5" key="1">
    <citation type="journal article" date="2018" name="Front. Plant Sci.">
        <title>Red Clover (Trifolium pratense) and Zigzag Clover (T. medium) - A Picture of Genomic Similarities and Differences.</title>
        <authorList>
            <person name="Dluhosova J."/>
            <person name="Istvanek J."/>
            <person name="Nedelnik J."/>
            <person name="Repkova J."/>
        </authorList>
    </citation>
    <scope>NUCLEOTIDE SEQUENCE [LARGE SCALE GENOMIC DNA]</scope>
    <source>
        <strain evidence="5">cv. 10/8</strain>
        <tissue evidence="4">Leaf</tissue>
    </source>
</reference>
<dbReference type="PANTHER" id="PTHR11908">
    <property type="entry name" value="XANTHINE DEHYDROGENASE"/>
    <property type="match status" value="1"/>
</dbReference>
<dbReference type="Proteomes" id="UP000265520">
    <property type="component" value="Unassembled WGS sequence"/>
</dbReference>
<name>A0A392Q8X8_9FABA</name>
<dbReference type="AlphaFoldDB" id="A0A392Q8X8"/>
<dbReference type="InterPro" id="IPR036856">
    <property type="entry name" value="Ald_Oxase/Xan_DH_a/b_sf"/>
</dbReference>
<dbReference type="InterPro" id="IPR000674">
    <property type="entry name" value="Ald_Oxase/Xan_DH_a/b"/>
</dbReference>
<organism evidence="4 5">
    <name type="scientific">Trifolium medium</name>
    <dbReference type="NCBI Taxonomy" id="97028"/>
    <lineage>
        <taxon>Eukaryota</taxon>
        <taxon>Viridiplantae</taxon>
        <taxon>Streptophyta</taxon>
        <taxon>Embryophyta</taxon>
        <taxon>Tracheophyta</taxon>
        <taxon>Spermatophyta</taxon>
        <taxon>Magnoliopsida</taxon>
        <taxon>eudicotyledons</taxon>
        <taxon>Gunneridae</taxon>
        <taxon>Pentapetalae</taxon>
        <taxon>rosids</taxon>
        <taxon>fabids</taxon>
        <taxon>Fabales</taxon>
        <taxon>Fabaceae</taxon>
        <taxon>Papilionoideae</taxon>
        <taxon>50 kb inversion clade</taxon>
        <taxon>NPAAA clade</taxon>
        <taxon>Hologalegina</taxon>
        <taxon>IRL clade</taxon>
        <taxon>Trifolieae</taxon>
        <taxon>Trifolium</taxon>
    </lineage>
</organism>
<dbReference type="GO" id="GO:0016491">
    <property type="term" value="F:oxidoreductase activity"/>
    <property type="evidence" value="ECO:0007669"/>
    <property type="project" value="UniProtKB-KW"/>
</dbReference>
<dbReference type="Gene3D" id="3.90.1170.50">
    <property type="entry name" value="Aldehyde oxidase/xanthine dehydrogenase, a/b hammerhead"/>
    <property type="match status" value="1"/>
</dbReference>
<dbReference type="GO" id="GO:0005506">
    <property type="term" value="F:iron ion binding"/>
    <property type="evidence" value="ECO:0007669"/>
    <property type="project" value="InterPro"/>
</dbReference>
<dbReference type="PANTHER" id="PTHR11908:SF132">
    <property type="entry name" value="ALDEHYDE OXIDASE 1-RELATED"/>
    <property type="match status" value="1"/>
</dbReference>
<dbReference type="SUPFAM" id="SSF54665">
    <property type="entry name" value="CO dehydrogenase molybdoprotein N-domain-like"/>
    <property type="match status" value="1"/>
</dbReference>
<dbReference type="EMBL" id="LXQA010116166">
    <property type="protein sequence ID" value="MCI19705.1"/>
    <property type="molecule type" value="Genomic_DNA"/>
</dbReference>
<evidence type="ECO:0000259" key="3">
    <source>
        <dbReference type="Pfam" id="PF01315"/>
    </source>
</evidence>
<keyword evidence="5" id="KW-1185">Reference proteome</keyword>
<protein>
    <submittedName>
        <fullName evidence="4">Abscisic-aldehyde oxidase-like</fullName>
    </submittedName>
</protein>
<dbReference type="Pfam" id="PF01315">
    <property type="entry name" value="Ald_Xan_dh_C"/>
    <property type="match status" value="1"/>
</dbReference>
<sequence length="109" mass="11727">NLFPTLLSSGKQILESGSEYRPIGEPVMKSGAAIQASAYIYSAKPLARITSIKLRQELELDGVRDILSSKDIPNGGENLGAKSRFGSEPLFAEEIARCVGERLAFVVST</sequence>
<evidence type="ECO:0000313" key="5">
    <source>
        <dbReference type="Proteomes" id="UP000265520"/>
    </source>
</evidence>
<proteinExistence type="predicted"/>
<evidence type="ECO:0000256" key="1">
    <source>
        <dbReference type="ARBA" id="ARBA00022505"/>
    </source>
</evidence>
<evidence type="ECO:0000313" key="4">
    <source>
        <dbReference type="EMBL" id="MCI19705.1"/>
    </source>
</evidence>